<dbReference type="GO" id="GO:0005886">
    <property type="term" value="C:plasma membrane"/>
    <property type="evidence" value="ECO:0007669"/>
    <property type="project" value="TreeGrafter"/>
</dbReference>
<gene>
    <name evidence="5" type="primary">Vigan.05G129600</name>
    <name evidence="5" type="ORF">VIGAN_05129600</name>
</gene>
<name>A0A0S3S4V4_PHAAN</name>
<dbReference type="EMBL" id="AP015038">
    <property type="protein sequence ID" value="BAT87878.1"/>
    <property type="molecule type" value="Genomic_DNA"/>
</dbReference>
<evidence type="ECO:0000256" key="3">
    <source>
        <dbReference type="SAM" id="MobiDB-lite"/>
    </source>
</evidence>
<organism evidence="5 6">
    <name type="scientific">Vigna angularis var. angularis</name>
    <dbReference type="NCBI Taxonomy" id="157739"/>
    <lineage>
        <taxon>Eukaryota</taxon>
        <taxon>Viridiplantae</taxon>
        <taxon>Streptophyta</taxon>
        <taxon>Embryophyta</taxon>
        <taxon>Tracheophyta</taxon>
        <taxon>Spermatophyta</taxon>
        <taxon>Magnoliopsida</taxon>
        <taxon>eudicotyledons</taxon>
        <taxon>Gunneridae</taxon>
        <taxon>Pentapetalae</taxon>
        <taxon>rosids</taxon>
        <taxon>fabids</taxon>
        <taxon>Fabales</taxon>
        <taxon>Fabaceae</taxon>
        <taxon>Papilionoideae</taxon>
        <taxon>50 kb inversion clade</taxon>
        <taxon>NPAAA clade</taxon>
        <taxon>indigoferoid/millettioid clade</taxon>
        <taxon>Phaseoleae</taxon>
        <taxon>Vigna</taxon>
    </lineage>
</organism>
<protein>
    <recommendedName>
        <fullName evidence="7">Late embryogenesis abundant protein LEA-2 subgroup domain-containing protein</fullName>
    </recommendedName>
</protein>
<dbReference type="PANTHER" id="PTHR31234:SF35">
    <property type="entry name" value="LATE EMBRYOGENESIS ABUNDANT (LEA) HYDROXYPROLINE-RICH GLYCOPROTEIN FAMILY"/>
    <property type="match status" value="1"/>
</dbReference>
<evidence type="ECO:0000256" key="2">
    <source>
        <dbReference type="ARBA" id="ARBA00023136"/>
    </source>
</evidence>
<proteinExistence type="predicted"/>
<dbReference type="InterPro" id="IPR044839">
    <property type="entry name" value="NDR1-like"/>
</dbReference>
<keyword evidence="2 4" id="KW-0472">Membrane</keyword>
<dbReference type="Proteomes" id="UP000291084">
    <property type="component" value="Chromosome 5"/>
</dbReference>
<sequence length="291" mass="32086">MEESAPQPPLHNHPGYQPQPQSPLPDSPAHGDRNSLPEQPLPKPPGHGDPKSQPRPRLEKPPAYRDPHFKPPPGPQRKAVLPPSFQPRPKRRRRFCRVCCCTFCIIFLIIFLVLVIAAAAFYLLYDPALPAFRLSSFRVPMLNVSNGNDGAYLDADTTARVEVRNRSGKMSWHFGKSKVSVSADDGNLSLGSSTVAGFVVEHKGLAQVKAATKVRKLALEDRQMRKLKGKVESKALTPTVEIQTKTSVGLQGWKSPSIAVTIVCGGVTMRRLENGDPPLCSITLLKWIKIR</sequence>
<evidence type="ECO:0000313" key="6">
    <source>
        <dbReference type="Proteomes" id="UP000291084"/>
    </source>
</evidence>
<comment type="subcellular location">
    <subcellularLocation>
        <location evidence="1">Membrane</location>
    </subcellularLocation>
</comment>
<dbReference type="GO" id="GO:0098542">
    <property type="term" value="P:defense response to other organism"/>
    <property type="evidence" value="ECO:0007669"/>
    <property type="project" value="InterPro"/>
</dbReference>
<feature type="transmembrane region" description="Helical" evidence="4">
    <location>
        <begin position="98"/>
        <end position="125"/>
    </location>
</feature>
<evidence type="ECO:0000256" key="4">
    <source>
        <dbReference type="SAM" id="Phobius"/>
    </source>
</evidence>
<dbReference type="AlphaFoldDB" id="A0A0S3S4V4"/>
<reference evidence="5 6" key="1">
    <citation type="journal article" date="2015" name="Sci. Rep.">
        <title>The power of single molecule real-time sequencing technology in the de novo assembly of a eukaryotic genome.</title>
        <authorList>
            <person name="Sakai H."/>
            <person name="Naito K."/>
            <person name="Ogiso-Tanaka E."/>
            <person name="Takahashi Y."/>
            <person name="Iseki K."/>
            <person name="Muto C."/>
            <person name="Satou K."/>
            <person name="Teruya K."/>
            <person name="Shiroma A."/>
            <person name="Shimoji M."/>
            <person name="Hirano T."/>
            <person name="Itoh T."/>
            <person name="Kaga A."/>
            <person name="Tomooka N."/>
        </authorList>
    </citation>
    <scope>NUCLEOTIDE SEQUENCE [LARGE SCALE GENOMIC DNA]</scope>
    <source>
        <strain evidence="6">cv. Shumari</strain>
    </source>
</reference>
<feature type="region of interest" description="Disordered" evidence="3">
    <location>
        <begin position="1"/>
        <end position="86"/>
    </location>
</feature>
<dbReference type="PANTHER" id="PTHR31234">
    <property type="entry name" value="LATE EMBRYOGENESIS ABUNDANT (LEA) HYDROXYPROLINE-RICH GLYCOPROTEIN FAMILY"/>
    <property type="match status" value="1"/>
</dbReference>
<feature type="compositionally biased region" description="Basic and acidic residues" evidence="3">
    <location>
        <begin position="46"/>
        <end position="69"/>
    </location>
</feature>
<evidence type="ECO:0008006" key="7">
    <source>
        <dbReference type="Google" id="ProtNLM"/>
    </source>
</evidence>
<keyword evidence="4" id="KW-0812">Transmembrane</keyword>
<dbReference type="OrthoDB" id="777695at2759"/>
<evidence type="ECO:0000256" key="1">
    <source>
        <dbReference type="ARBA" id="ARBA00004370"/>
    </source>
</evidence>
<accession>A0A0S3S4V4</accession>
<keyword evidence="4" id="KW-1133">Transmembrane helix</keyword>
<feature type="compositionally biased region" description="Pro residues" evidence="3">
    <location>
        <begin position="1"/>
        <end position="11"/>
    </location>
</feature>
<keyword evidence="6" id="KW-1185">Reference proteome</keyword>
<evidence type="ECO:0000313" key="5">
    <source>
        <dbReference type="EMBL" id="BAT87878.1"/>
    </source>
</evidence>